<dbReference type="EMBL" id="CABVMM010000001">
    <property type="protein sequence ID" value="VVU98774.1"/>
    <property type="molecule type" value="Genomic_DNA"/>
</dbReference>
<accession>A0AC61Y5V2</accession>
<dbReference type="EC" id="4.2.2.8" evidence="1"/>
<keyword evidence="2" id="KW-1185">Reference proteome</keyword>
<comment type="caution">
    <text evidence="1">The sequence shown here is derived from an EMBL/GenBank/DDBJ whole genome shotgun (WGS) entry which is preliminary data.</text>
</comment>
<name>A0AC61Y5V2_9FLAO</name>
<evidence type="ECO:0000313" key="1">
    <source>
        <dbReference type="EMBL" id="VVU98774.1"/>
    </source>
</evidence>
<sequence>MLNKLKWYYNRLKNMSVAEVINYRIPQVYQTKFLGKLQAKHTTSLLSISQSFTVPTYSREDLKEFFKNSPFTLEYPIFDVEINLNEINDWRKDFANNKTSPLNYYGNIAKQDFAVNGDVKYIAELSRFHFMPFLAFKSAEDEGKSNCYLNLLENILNDWNTQNPYLYSINWTSGIEVAIRSVNLIYTHIILQQFDCVSKVFEENFIKQLTNSYHFLKNHLSFYSSANNHLTAELMGLNVISSYFNGKEKERKKWKKLLEEQIDRQVLEDGVHMELCTHYHAEVVDQFLVSKLFIEASGRKFSNKAETSIKKMFNFIEHIEFEKTKTIFGDNDEGAVVYPYWKKTSLYESQLATSNFIYNTNFKVKEELDFRNYLLFGDQFKVEEKQSVEENTFFKSSGYIFWYDQSTSSKLSIDVGKIGDHLLAAHGHSDIFHFNLTINGLDFLIDSGTYQYHTKDIFWRNYFKGISAHNTLSVNGFNHAENSGRMSWLNRPQINVNEYIENEIGNLCKASTNAFKKEGIVEHNRSFLWKKSEKKLVIEDELVFAREQEVTIELFWNFHPEVQLKKENQKILALRNSTILKLENDFIKNAEIISGEEQSPLAWYSGKFGTKIPSNLVRLKVKRKNTFSLTTRMSYKNVSE</sequence>
<protein>
    <submittedName>
        <fullName evidence="1">Heparin-sulfate lyase</fullName>
        <ecNumber evidence="1">4.2.2.8</ecNumber>
    </submittedName>
</protein>
<dbReference type="Proteomes" id="UP000356253">
    <property type="component" value="Unassembled WGS sequence"/>
</dbReference>
<organism evidence="1 2">
    <name type="scientific">Mesonia oceanica</name>
    <dbReference type="NCBI Taxonomy" id="2687242"/>
    <lineage>
        <taxon>Bacteria</taxon>
        <taxon>Pseudomonadati</taxon>
        <taxon>Bacteroidota</taxon>
        <taxon>Flavobacteriia</taxon>
        <taxon>Flavobacteriales</taxon>
        <taxon>Flavobacteriaceae</taxon>
        <taxon>Mesonia</taxon>
    </lineage>
</organism>
<keyword evidence="1" id="KW-0456">Lyase</keyword>
<gene>
    <name evidence="1" type="primary">hepC</name>
    <name evidence="1" type="ORF">FVB9532_00020</name>
</gene>
<proteinExistence type="predicted"/>
<reference evidence="1" key="1">
    <citation type="submission" date="2019-09" db="EMBL/GenBank/DDBJ databases">
        <authorList>
            <person name="Rodrigo-Torres L."/>
            <person name="Arahal R. D."/>
            <person name="Lucena T."/>
        </authorList>
    </citation>
    <scope>NUCLEOTIDE SEQUENCE</scope>
    <source>
        <strain evidence="1">ISS653</strain>
    </source>
</reference>
<evidence type="ECO:0000313" key="2">
    <source>
        <dbReference type="Proteomes" id="UP000356253"/>
    </source>
</evidence>